<keyword evidence="7 18" id="KW-0732">Signal</keyword>
<name>A0A6I6CTY1_9GAMM</name>
<evidence type="ECO:0000259" key="20">
    <source>
        <dbReference type="PROSITE" id="PS51352"/>
    </source>
</evidence>
<feature type="region of interest" description="Disordered" evidence="19">
    <location>
        <begin position="299"/>
        <end position="352"/>
    </location>
</feature>
<reference evidence="21 22" key="1">
    <citation type="submission" date="2019-11" db="EMBL/GenBank/DDBJ databases">
        <authorList>
            <person name="Zhang J."/>
            <person name="Sun C."/>
        </authorList>
    </citation>
    <scope>NUCLEOTIDE SEQUENCE [LARGE SCALE GENOMIC DNA]</scope>
    <source>
        <strain evidence="22">sp2</strain>
    </source>
</reference>
<feature type="transmembrane region" description="Helical" evidence="18">
    <location>
        <begin position="447"/>
        <end position="469"/>
    </location>
</feature>
<evidence type="ECO:0000256" key="19">
    <source>
        <dbReference type="SAM" id="MobiDB-lite"/>
    </source>
</evidence>
<dbReference type="SUPFAM" id="SSF74863">
    <property type="entry name" value="Thiol:disulfide interchange protein DsbD, N-terminal domain (DsbD-alpha)"/>
    <property type="match status" value="2"/>
</dbReference>
<feature type="disulfide bond" description="Redox-active" evidence="18">
    <location>
        <begin position="386"/>
        <end position="508"/>
    </location>
</feature>
<evidence type="ECO:0000256" key="14">
    <source>
        <dbReference type="ARBA" id="ARBA00023157"/>
    </source>
</evidence>
<evidence type="ECO:0000256" key="1">
    <source>
        <dbReference type="ARBA" id="ARBA00004429"/>
    </source>
</evidence>
<feature type="chain" id="PRO_5026411116" description="Thiol:disulfide interchange protein DsbD" evidence="18">
    <location>
        <begin position="21"/>
        <end position="787"/>
    </location>
</feature>
<accession>A0A6I6CTY1</accession>
<dbReference type="GO" id="GO:0017004">
    <property type="term" value="P:cytochrome complex assembly"/>
    <property type="evidence" value="ECO:0007669"/>
    <property type="project" value="UniProtKB-UniRule"/>
</dbReference>
<evidence type="ECO:0000256" key="7">
    <source>
        <dbReference type="ARBA" id="ARBA00022729"/>
    </source>
</evidence>
<keyword evidence="13 18" id="KW-0472">Membrane</keyword>
<feature type="region of interest" description="Disordered" evidence="19">
    <location>
        <begin position="159"/>
        <end position="186"/>
    </location>
</feature>
<dbReference type="GO" id="GO:0009055">
    <property type="term" value="F:electron transfer activity"/>
    <property type="evidence" value="ECO:0007669"/>
    <property type="project" value="UniProtKB-UniRule"/>
</dbReference>
<comment type="catalytic activity">
    <reaction evidence="16 18">
        <text>[protein]-dithiol + NAD(+) = [protein]-disulfide + NADH + H(+)</text>
        <dbReference type="Rhea" id="RHEA:18749"/>
        <dbReference type="Rhea" id="RHEA-COMP:10593"/>
        <dbReference type="Rhea" id="RHEA-COMP:10594"/>
        <dbReference type="ChEBI" id="CHEBI:15378"/>
        <dbReference type="ChEBI" id="CHEBI:29950"/>
        <dbReference type="ChEBI" id="CHEBI:50058"/>
        <dbReference type="ChEBI" id="CHEBI:57540"/>
        <dbReference type="ChEBI" id="CHEBI:57945"/>
        <dbReference type="EC" id="1.8.1.8"/>
    </reaction>
</comment>
<feature type="compositionally biased region" description="Low complexity" evidence="19">
    <location>
        <begin position="329"/>
        <end position="352"/>
    </location>
</feature>
<feature type="disulfide bond" description="Redox-active" evidence="18">
    <location>
        <begin position="701"/>
        <end position="704"/>
    </location>
</feature>
<evidence type="ECO:0000256" key="17">
    <source>
        <dbReference type="ARBA" id="ARBA00047804"/>
    </source>
</evidence>
<gene>
    <name evidence="18 21" type="primary">dsbD</name>
    <name evidence="21" type="ORF">GM160_02835</name>
</gene>
<feature type="transmembrane region" description="Helical" evidence="18">
    <location>
        <begin position="410"/>
        <end position="435"/>
    </location>
</feature>
<dbReference type="PROSITE" id="PS51352">
    <property type="entry name" value="THIOREDOXIN_2"/>
    <property type="match status" value="1"/>
</dbReference>
<evidence type="ECO:0000256" key="13">
    <source>
        <dbReference type="ARBA" id="ARBA00023136"/>
    </source>
</evidence>
<dbReference type="AlphaFoldDB" id="A0A6I6CTY1"/>
<feature type="signal peptide" evidence="18">
    <location>
        <begin position="1"/>
        <end position="20"/>
    </location>
</feature>
<feature type="transmembrane region" description="Helical" evidence="18">
    <location>
        <begin position="526"/>
        <end position="552"/>
    </location>
</feature>
<feature type="transmembrane region" description="Helical" evidence="18">
    <location>
        <begin position="625"/>
        <end position="644"/>
    </location>
</feature>
<sequence precursor="true">MRSNHSVTAPWVRIATFLLAAVALAWQPAVTAQPELLGPEEAFGVEASHDDGELKLDFRVVEGYHLYQDKLSIRGDDSVELGEPQLPEAVIDDDPVFGETPVYKEDFTARVPIDSAPGGEATITVEYQGCSDIHGVCYPPETHELSVDLPRIGADMAAEQAPASGADSRDGGISLGGFGGASNEPMDPEEAFVPEVIVDGESVFVRFDVAPEYYLYRDRTKAAVAGDASIRAAHIGEGERKDDPNFGTVWVFHDQLETELAIDADSPYTLVVGYQGCADMGLCYPPMEKAWRIDPAAGEAERLDEVPDDAGELTPLEDMPALGDERGEAPAGTDTSGGTSADTATEAATPAGSETDMITQRLIEGTPWAIVLGFLIFGLLLAFTPCVFPMIPILSGIIAGQGEHITTRKAFVLSLVYVLAMAVTYTVAGVLAGLFGANLQAAFQNPWVLSVFAAIFVALAFSMFGFFELQLPSSIQSRIMQAQNRQQGGTLTGVAVMGFLSALIVGPCMAPPLAGALIYIGQTGDAVIGGMALFALSIGMGLPLILVGTLGGKYLPKAGGWMDAVKAVFGVLLLGVAIWMLERFLPAAITQLMWAVLLIASAVYMGATESLREAASGWLRLWKSLGLVLLLWGALMLIGIAAGAKGTPFAPLSGISLGGGGGEVAELEFRLVDNEAELDEALEQAKNAGQPVMLDFYADWCISCKEMEHNTFSDPRVIEALSGFLVLQADVTANNADHKALLKRFDLYGPPGIIFWDAEGERVRQHWVVGYQPPDEFLGHVTAVSNR</sequence>
<evidence type="ECO:0000313" key="22">
    <source>
        <dbReference type="Proteomes" id="UP000427716"/>
    </source>
</evidence>
<dbReference type="KEGG" id="ghl:GM160_02835"/>
<dbReference type="GO" id="GO:0047134">
    <property type="term" value="F:protein-disulfide reductase [NAD(P)H] activity"/>
    <property type="evidence" value="ECO:0007669"/>
    <property type="project" value="UniProtKB-UniRule"/>
</dbReference>
<feature type="transmembrane region" description="Helical" evidence="18">
    <location>
        <begin position="587"/>
        <end position="605"/>
    </location>
</feature>
<evidence type="ECO:0000256" key="10">
    <source>
        <dbReference type="ARBA" id="ARBA00022989"/>
    </source>
</evidence>
<keyword evidence="15 18" id="KW-0676">Redox-active center</keyword>
<keyword evidence="14 18" id="KW-1015">Disulfide bond</keyword>
<evidence type="ECO:0000256" key="11">
    <source>
        <dbReference type="ARBA" id="ARBA00023002"/>
    </source>
</evidence>
<dbReference type="GO" id="GO:0005886">
    <property type="term" value="C:plasma membrane"/>
    <property type="evidence" value="ECO:0007669"/>
    <property type="project" value="UniProtKB-SubCell"/>
</dbReference>
<feature type="disulfide bond" description="Redox-active" evidence="18">
    <location>
        <begin position="277"/>
        <end position="283"/>
    </location>
</feature>
<dbReference type="HAMAP" id="MF_00399">
    <property type="entry name" value="DbsD"/>
    <property type="match status" value="1"/>
</dbReference>
<keyword evidence="8 18" id="KW-0201">Cytochrome c-type biogenesis</keyword>
<keyword evidence="10 18" id="KW-1133">Transmembrane helix</keyword>
<evidence type="ECO:0000256" key="2">
    <source>
        <dbReference type="ARBA" id="ARBA00007241"/>
    </source>
</evidence>
<dbReference type="SUPFAM" id="SSF52833">
    <property type="entry name" value="Thioredoxin-like"/>
    <property type="match status" value="1"/>
</dbReference>
<dbReference type="PANTHER" id="PTHR32234">
    <property type="entry name" value="THIOL:DISULFIDE INTERCHANGE PROTEIN DSBD"/>
    <property type="match status" value="1"/>
</dbReference>
<evidence type="ECO:0000256" key="3">
    <source>
        <dbReference type="ARBA" id="ARBA00022448"/>
    </source>
</evidence>
<dbReference type="NCBIfam" id="NF001419">
    <property type="entry name" value="PRK00293.1"/>
    <property type="match status" value="1"/>
</dbReference>
<dbReference type="EC" id="1.8.1.8" evidence="18"/>
<dbReference type="Pfam" id="PF02683">
    <property type="entry name" value="DsbD_TM"/>
    <property type="match status" value="1"/>
</dbReference>
<dbReference type="InterPro" id="IPR022910">
    <property type="entry name" value="Thiol_diS_interchange_DbsD"/>
</dbReference>
<feature type="transmembrane region" description="Helical" evidence="18">
    <location>
        <begin position="564"/>
        <end position="581"/>
    </location>
</feature>
<dbReference type="Pfam" id="PF13899">
    <property type="entry name" value="Thioredoxin_7"/>
    <property type="match status" value="1"/>
</dbReference>
<dbReference type="InterPro" id="IPR003834">
    <property type="entry name" value="Cyt_c_assmbl_TM_dom"/>
</dbReference>
<proteinExistence type="inferred from homology"/>
<dbReference type="RefSeq" id="WP_156227966.1">
    <property type="nucleotide sequence ID" value="NZ_CP046415.1"/>
</dbReference>
<feature type="domain" description="Thioredoxin" evidence="20">
    <location>
        <begin position="658"/>
        <end position="786"/>
    </location>
</feature>
<keyword evidence="11 18" id="KW-0560">Oxidoreductase</keyword>
<comment type="function">
    <text evidence="18">Required to facilitate the formation of correct disulfide bonds in some periplasmic proteins and for the assembly of the periplasmic c-type cytochromes. Acts by transferring electrons from cytoplasmic thioredoxin to the periplasm. This transfer involves a cascade of disulfide bond formation and reduction steps.</text>
</comment>
<dbReference type="InterPro" id="IPR036249">
    <property type="entry name" value="Thioredoxin-like_sf"/>
</dbReference>
<organism evidence="21 22">
    <name type="scientific">Guyparkeria halophila</name>
    <dbReference type="NCBI Taxonomy" id="47960"/>
    <lineage>
        <taxon>Bacteria</taxon>
        <taxon>Pseudomonadati</taxon>
        <taxon>Pseudomonadota</taxon>
        <taxon>Gammaproteobacteria</taxon>
        <taxon>Chromatiales</taxon>
        <taxon>Thioalkalibacteraceae</taxon>
        <taxon>Guyparkeria</taxon>
    </lineage>
</organism>
<keyword evidence="12 18" id="KW-0520">NAD</keyword>
<evidence type="ECO:0000256" key="9">
    <source>
        <dbReference type="ARBA" id="ARBA00022982"/>
    </source>
</evidence>
<keyword evidence="5 18" id="KW-0997">Cell inner membrane</keyword>
<keyword evidence="22" id="KW-1185">Reference proteome</keyword>
<keyword evidence="9 18" id="KW-0249">Electron transport</keyword>
<dbReference type="InterPro" id="IPR035671">
    <property type="entry name" value="DsbD_gamma"/>
</dbReference>
<evidence type="ECO:0000256" key="16">
    <source>
        <dbReference type="ARBA" id="ARBA00047388"/>
    </source>
</evidence>
<keyword evidence="6 18" id="KW-0812">Transmembrane</keyword>
<evidence type="ECO:0000256" key="18">
    <source>
        <dbReference type="HAMAP-Rule" id="MF_00399"/>
    </source>
</evidence>
<keyword evidence="3 18" id="KW-0813">Transport</keyword>
<evidence type="ECO:0000256" key="6">
    <source>
        <dbReference type="ARBA" id="ARBA00022692"/>
    </source>
</evidence>
<dbReference type="Gene3D" id="2.60.40.1250">
    <property type="entry name" value="Thiol:disulfide interchange protein DsbD, N-terminal domain"/>
    <property type="match status" value="2"/>
</dbReference>
<protein>
    <recommendedName>
        <fullName evidence="18">Thiol:disulfide interchange protein DsbD</fullName>
        <ecNumber evidence="18">1.8.1.8</ecNumber>
    </recommendedName>
    <alternativeName>
        <fullName evidence="18">Protein-disulfide reductase</fullName>
        <shortName evidence="18">Disulfide reductase</shortName>
    </alternativeName>
</protein>
<comment type="catalytic activity">
    <reaction evidence="17 18">
        <text>[protein]-dithiol + NADP(+) = [protein]-disulfide + NADPH + H(+)</text>
        <dbReference type="Rhea" id="RHEA:18753"/>
        <dbReference type="Rhea" id="RHEA-COMP:10593"/>
        <dbReference type="Rhea" id="RHEA-COMP:10594"/>
        <dbReference type="ChEBI" id="CHEBI:15378"/>
        <dbReference type="ChEBI" id="CHEBI:29950"/>
        <dbReference type="ChEBI" id="CHEBI:50058"/>
        <dbReference type="ChEBI" id="CHEBI:57783"/>
        <dbReference type="ChEBI" id="CHEBI:58349"/>
        <dbReference type="EC" id="1.8.1.8"/>
    </reaction>
</comment>
<evidence type="ECO:0000256" key="8">
    <source>
        <dbReference type="ARBA" id="ARBA00022748"/>
    </source>
</evidence>
<comment type="subcellular location">
    <subcellularLocation>
        <location evidence="1 18">Cell inner membrane</location>
        <topology evidence="1 18">Multi-pass membrane protein</topology>
    </subcellularLocation>
</comment>
<evidence type="ECO:0000256" key="5">
    <source>
        <dbReference type="ARBA" id="ARBA00022519"/>
    </source>
</evidence>
<dbReference type="CDD" id="cd02953">
    <property type="entry name" value="DsbDgamma"/>
    <property type="match status" value="1"/>
</dbReference>
<dbReference type="InterPro" id="IPR013766">
    <property type="entry name" value="Thioredoxin_domain"/>
</dbReference>
<dbReference type="Gene3D" id="3.40.30.10">
    <property type="entry name" value="Glutaredoxin"/>
    <property type="match status" value="1"/>
</dbReference>
<dbReference type="Proteomes" id="UP000427716">
    <property type="component" value="Chromosome"/>
</dbReference>
<evidence type="ECO:0000256" key="4">
    <source>
        <dbReference type="ARBA" id="ARBA00022475"/>
    </source>
</evidence>
<comment type="similarity">
    <text evidence="2 18">Belongs to the thioredoxin family. DsbD subfamily.</text>
</comment>
<dbReference type="InterPro" id="IPR036929">
    <property type="entry name" value="DsbDN_sf"/>
</dbReference>
<dbReference type="Pfam" id="PF11412">
    <property type="entry name" value="DsbD_N"/>
    <property type="match status" value="2"/>
</dbReference>
<dbReference type="InterPro" id="IPR028250">
    <property type="entry name" value="DsbDN"/>
</dbReference>
<dbReference type="PANTHER" id="PTHR32234:SF0">
    <property type="entry name" value="THIOL:DISULFIDE INTERCHANGE PROTEIN DSBD"/>
    <property type="match status" value="1"/>
</dbReference>
<dbReference type="GO" id="GO:0045454">
    <property type="term" value="P:cell redox homeostasis"/>
    <property type="evidence" value="ECO:0007669"/>
    <property type="project" value="TreeGrafter"/>
</dbReference>
<evidence type="ECO:0000256" key="15">
    <source>
        <dbReference type="ARBA" id="ARBA00023284"/>
    </source>
</evidence>
<keyword evidence="4 18" id="KW-1003">Cell membrane</keyword>
<evidence type="ECO:0000313" key="21">
    <source>
        <dbReference type="EMBL" id="QGT77916.1"/>
    </source>
</evidence>
<evidence type="ECO:0000256" key="12">
    <source>
        <dbReference type="ARBA" id="ARBA00023027"/>
    </source>
</evidence>
<dbReference type="EMBL" id="CP046415">
    <property type="protein sequence ID" value="QGT77916.1"/>
    <property type="molecule type" value="Genomic_DNA"/>
</dbReference>
<feature type="transmembrane region" description="Helical" evidence="18">
    <location>
        <begin position="368"/>
        <end position="398"/>
    </location>
</feature>
<feature type="transmembrane region" description="Helical" evidence="18">
    <location>
        <begin position="490"/>
        <end position="520"/>
    </location>
</feature>